<dbReference type="Pfam" id="PF05649">
    <property type="entry name" value="Peptidase_M13_N"/>
    <property type="match status" value="1"/>
</dbReference>
<keyword evidence="7" id="KW-0482">Metalloprotease</keyword>
<dbReference type="PROSITE" id="PS51885">
    <property type="entry name" value="NEPRILYSIN"/>
    <property type="match status" value="1"/>
</dbReference>
<evidence type="ECO:0000256" key="1">
    <source>
        <dbReference type="ARBA" id="ARBA00001947"/>
    </source>
</evidence>
<evidence type="ECO:0000256" key="2">
    <source>
        <dbReference type="ARBA" id="ARBA00007357"/>
    </source>
</evidence>
<dbReference type="PANTHER" id="PTHR11733">
    <property type="entry name" value="ZINC METALLOPROTEASE FAMILY M13 NEPRILYSIN-RELATED"/>
    <property type="match status" value="1"/>
</dbReference>
<keyword evidence="4" id="KW-0479">Metal-binding</keyword>
<comment type="cofactor">
    <cofactor evidence="1">
        <name>Zn(2+)</name>
        <dbReference type="ChEBI" id="CHEBI:29105"/>
    </cofactor>
</comment>
<accession>A0A224YED6</accession>
<dbReference type="GO" id="GO:0005886">
    <property type="term" value="C:plasma membrane"/>
    <property type="evidence" value="ECO:0007669"/>
    <property type="project" value="TreeGrafter"/>
</dbReference>
<feature type="domain" description="Peptidase M13 C-terminal" evidence="10">
    <location>
        <begin position="495"/>
        <end position="696"/>
    </location>
</feature>
<dbReference type="EMBL" id="GFPF01001036">
    <property type="protein sequence ID" value="MAA12182.1"/>
    <property type="molecule type" value="Transcribed_RNA"/>
</dbReference>
<dbReference type="SUPFAM" id="SSF55486">
    <property type="entry name" value="Metalloproteases ('zincins'), catalytic domain"/>
    <property type="match status" value="1"/>
</dbReference>
<feature type="signal peptide" evidence="9">
    <location>
        <begin position="1"/>
        <end position="20"/>
    </location>
</feature>
<keyword evidence="6" id="KW-0862">Zinc</keyword>
<dbReference type="GO" id="GO:0004222">
    <property type="term" value="F:metalloendopeptidase activity"/>
    <property type="evidence" value="ECO:0007669"/>
    <property type="project" value="InterPro"/>
</dbReference>
<reference evidence="12" key="1">
    <citation type="journal article" date="2017" name="Parasit. Vectors">
        <title>Sialotranscriptomics of Rhipicephalus zambeziensis reveals intricate expression profiles of secretory proteins and suggests tight temporal transcriptional regulation during blood-feeding.</title>
        <authorList>
            <person name="de Castro M.H."/>
            <person name="de Klerk D."/>
            <person name="Pienaar R."/>
            <person name="Rees D.J.G."/>
            <person name="Mans B.J."/>
        </authorList>
    </citation>
    <scope>NUCLEOTIDE SEQUENCE</scope>
    <source>
        <tissue evidence="12">Salivary glands</tissue>
    </source>
</reference>
<evidence type="ECO:0000313" key="12">
    <source>
        <dbReference type="EMBL" id="MAA12182.1"/>
    </source>
</evidence>
<evidence type="ECO:0000256" key="4">
    <source>
        <dbReference type="ARBA" id="ARBA00022723"/>
    </source>
</evidence>
<feature type="chain" id="PRO_5012443257" evidence="9">
    <location>
        <begin position="21"/>
        <end position="714"/>
    </location>
</feature>
<feature type="region of interest" description="Disordered" evidence="8">
    <location>
        <begin position="194"/>
        <end position="218"/>
    </location>
</feature>
<evidence type="ECO:0000256" key="9">
    <source>
        <dbReference type="SAM" id="SignalP"/>
    </source>
</evidence>
<evidence type="ECO:0000256" key="8">
    <source>
        <dbReference type="SAM" id="MobiDB-lite"/>
    </source>
</evidence>
<dbReference type="InterPro" id="IPR008753">
    <property type="entry name" value="Peptidase_M13_N"/>
</dbReference>
<dbReference type="InterPro" id="IPR000718">
    <property type="entry name" value="Peptidase_M13"/>
</dbReference>
<dbReference type="Pfam" id="PF01431">
    <property type="entry name" value="Peptidase_M13"/>
    <property type="match status" value="1"/>
</dbReference>
<keyword evidence="5" id="KW-0378">Hydrolase</keyword>
<dbReference type="InterPro" id="IPR024079">
    <property type="entry name" value="MetalloPept_cat_dom_sf"/>
</dbReference>
<sequence length="714" mass="81820">MMLTAEISLVIALFTYGCLCVLVEESAYSLEAMVDTTSCSRLCNNREILESLSIDDKKESTFQADYSVNAGELAGKVYNACVMQEHLESPMSVKKNVIEILKPFKIESWPLSIGPSPLTYKEILKFVGLRPLATVSTVGIELQHQYILSVNVPLPRFAPSPHMWVRIDEYEDALAAYRDFIRSVLTLIHPHETPSNRKYEEKDCCSKSSRQDTDSNDDDSKVIYDMLGDIVEVEKSLATMAFEAGTSPTSTIYTIEQWEKELGEDFLLFKALNLDFKKANSPLKRTDKILVHLPGYFKSMAEYLTKVRARNLYNYAGWFLVREIADGLTCHIRRKLNSFLQRTTKPGIAVQLNEGACVKKLIGHYGLMNRVITYLYLKNNFKEHSITQASNIAKVTGKQFNAFIRQNSWMEEKTKEKMRTWMEALEYHIGAHRDSLNESIVRKSYDIVKLLGPSSLPHCFHQLRENNYLQKLRLTKEGYEKKTIWPVSALDTKTAYYEDFTSLEMPAGALQAPIYKEEDVTSQAYGSLGSLAAEVMIRGLTEEGSVWTERKGKYSWERAQKRRFKTMLNCLKLQKRKQRSDWKRQKQDQQEKFEQSGGEFNLKTKLYDHIGVRISFKSFDALMSKCKETCPTMFAGDARKNKIKKFFSSFVRRHCGPDATEQDEYRVNYALKTFEAFTEAFECKPGDEMKGVDNCEIVPRTFTEAGSEAADSES</sequence>
<evidence type="ECO:0000256" key="5">
    <source>
        <dbReference type="ARBA" id="ARBA00022801"/>
    </source>
</evidence>
<keyword evidence="3" id="KW-0645">Protease</keyword>
<evidence type="ECO:0000256" key="6">
    <source>
        <dbReference type="ARBA" id="ARBA00022833"/>
    </source>
</evidence>
<dbReference type="Gene3D" id="1.10.1380.10">
    <property type="entry name" value="Neutral endopeptidase , domain2"/>
    <property type="match status" value="1"/>
</dbReference>
<dbReference type="GO" id="GO:0016485">
    <property type="term" value="P:protein processing"/>
    <property type="evidence" value="ECO:0007669"/>
    <property type="project" value="TreeGrafter"/>
</dbReference>
<name>A0A224YED6_9ACAR</name>
<organism evidence="12">
    <name type="scientific">Rhipicephalus zambeziensis</name>
    <dbReference type="NCBI Taxonomy" id="60191"/>
    <lineage>
        <taxon>Eukaryota</taxon>
        <taxon>Metazoa</taxon>
        <taxon>Ecdysozoa</taxon>
        <taxon>Arthropoda</taxon>
        <taxon>Chelicerata</taxon>
        <taxon>Arachnida</taxon>
        <taxon>Acari</taxon>
        <taxon>Parasitiformes</taxon>
        <taxon>Ixodida</taxon>
        <taxon>Ixodoidea</taxon>
        <taxon>Ixodidae</taxon>
        <taxon>Rhipicephalinae</taxon>
        <taxon>Rhipicephalus</taxon>
        <taxon>Rhipicephalus</taxon>
    </lineage>
</organism>
<evidence type="ECO:0000256" key="3">
    <source>
        <dbReference type="ARBA" id="ARBA00022670"/>
    </source>
</evidence>
<evidence type="ECO:0000259" key="10">
    <source>
        <dbReference type="Pfam" id="PF01431"/>
    </source>
</evidence>
<feature type="domain" description="Peptidase M13 N-terminal" evidence="11">
    <location>
        <begin position="46"/>
        <end position="430"/>
    </location>
</feature>
<dbReference type="InterPro" id="IPR018497">
    <property type="entry name" value="Peptidase_M13_C"/>
</dbReference>
<protein>
    <submittedName>
        <fullName evidence="12">Gluzincin</fullName>
    </submittedName>
</protein>
<evidence type="ECO:0000259" key="11">
    <source>
        <dbReference type="Pfam" id="PF05649"/>
    </source>
</evidence>
<dbReference type="AlphaFoldDB" id="A0A224YED6"/>
<proteinExistence type="inferred from homology"/>
<dbReference type="PANTHER" id="PTHR11733:SF241">
    <property type="entry name" value="GH26575P-RELATED"/>
    <property type="match status" value="1"/>
</dbReference>
<dbReference type="Gene3D" id="3.40.390.10">
    <property type="entry name" value="Collagenase (Catalytic Domain)"/>
    <property type="match status" value="1"/>
</dbReference>
<keyword evidence="9" id="KW-0732">Signal</keyword>
<dbReference type="InterPro" id="IPR042089">
    <property type="entry name" value="Peptidase_M13_dom_2"/>
</dbReference>
<comment type="similarity">
    <text evidence="2">Belongs to the peptidase M13 family.</text>
</comment>
<evidence type="ECO:0000256" key="7">
    <source>
        <dbReference type="ARBA" id="ARBA00023049"/>
    </source>
</evidence>
<dbReference type="GO" id="GO:0046872">
    <property type="term" value="F:metal ion binding"/>
    <property type="evidence" value="ECO:0007669"/>
    <property type="project" value="UniProtKB-KW"/>
</dbReference>